<accession>A0A429ZMP1</accession>
<dbReference type="EMBL" id="NGJU01000012">
    <property type="protein sequence ID" value="RST94938.1"/>
    <property type="molecule type" value="Genomic_DNA"/>
</dbReference>
<dbReference type="GO" id="GO:0016747">
    <property type="term" value="F:acyltransferase activity, transferring groups other than amino-acyl groups"/>
    <property type="evidence" value="ECO:0007669"/>
    <property type="project" value="TreeGrafter"/>
</dbReference>
<dbReference type="AlphaFoldDB" id="A0A429ZMP1"/>
<keyword evidence="2" id="KW-1185">Reference proteome</keyword>
<dbReference type="Gene3D" id="3.40.50.1820">
    <property type="entry name" value="alpha/beta hydrolase"/>
    <property type="match status" value="1"/>
</dbReference>
<dbReference type="PANTHER" id="PTHR48098:SF1">
    <property type="entry name" value="DIACYLGLYCEROL ACYLTRANSFERASE_MYCOLYLTRANSFERASE AG85A"/>
    <property type="match status" value="1"/>
</dbReference>
<dbReference type="OrthoDB" id="9803578at2"/>
<comment type="caution">
    <text evidence="1">The sequence shown here is derived from an EMBL/GenBank/DDBJ whole genome shotgun (WGS) entry which is preliminary data.</text>
</comment>
<evidence type="ECO:0008006" key="3">
    <source>
        <dbReference type="Google" id="ProtNLM"/>
    </source>
</evidence>
<dbReference type="InterPro" id="IPR029058">
    <property type="entry name" value="AB_hydrolase_fold"/>
</dbReference>
<protein>
    <recommendedName>
        <fullName evidence="3">Acetylesterase</fullName>
    </recommendedName>
</protein>
<sequence length="260" mass="29578">MILRGSVYSKVLDLDTGLTILTPKDYDSNEKYPVAYLLHGLTGNHDSWLTNTMLPVYANKYQMIFVMPEVNRSFYTNMRYGLNYFDYISLELPKIIKQTFNISSRKEDTYIMGASMGGYGALKCGLNYPETFGNVLAFSSAMLLVKQELPELRRVESQSREGLNPAILKDLESAFGPELAIDESVDLLSLATKIPERERPNVFVSCGTADNLLANNRIFNEEISRLGWQITYCELPGNHDWYHFNEALVAGLRWTRKNKG</sequence>
<dbReference type="Proteomes" id="UP000287239">
    <property type="component" value="Unassembled WGS sequence"/>
</dbReference>
<dbReference type="Pfam" id="PF00756">
    <property type="entry name" value="Esterase"/>
    <property type="match status" value="1"/>
</dbReference>
<gene>
    <name evidence="1" type="ORF">CBF35_08690</name>
</gene>
<evidence type="ECO:0000313" key="1">
    <source>
        <dbReference type="EMBL" id="RST94938.1"/>
    </source>
</evidence>
<dbReference type="GeneID" id="98568446"/>
<proteinExistence type="predicted"/>
<organism evidence="1 2">
    <name type="scientific">Vagococcus salmoninarum</name>
    <dbReference type="NCBI Taxonomy" id="2739"/>
    <lineage>
        <taxon>Bacteria</taxon>
        <taxon>Bacillati</taxon>
        <taxon>Bacillota</taxon>
        <taxon>Bacilli</taxon>
        <taxon>Lactobacillales</taxon>
        <taxon>Enterococcaceae</taxon>
        <taxon>Vagococcus</taxon>
    </lineage>
</organism>
<name>A0A429ZMP1_9ENTE</name>
<dbReference type="InterPro" id="IPR050583">
    <property type="entry name" value="Mycobacterial_A85_antigen"/>
</dbReference>
<dbReference type="RefSeq" id="WP_126780171.1">
    <property type="nucleotide sequence ID" value="NZ_CAUQJP010000016.1"/>
</dbReference>
<dbReference type="InterPro" id="IPR000801">
    <property type="entry name" value="Esterase-like"/>
</dbReference>
<evidence type="ECO:0000313" key="2">
    <source>
        <dbReference type="Proteomes" id="UP000287239"/>
    </source>
</evidence>
<reference evidence="1 2" key="1">
    <citation type="submission" date="2017-05" db="EMBL/GenBank/DDBJ databases">
        <title>Vagococcus spp. assemblies.</title>
        <authorList>
            <person name="Gulvik C.A."/>
        </authorList>
    </citation>
    <scope>NUCLEOTIDE SEQUENCE [LARGE SCALE GENOMIC DNA]</scope>
    <source>
        <strain evidence="1 2">NCFB 2777</strain>
    </source>
</reference>
<dbReference type="SUPFAM" id="SSF53474">
    <property type="entry name" value="alpha/beta-Hydrolases"/>
    <property type="match status" value="1"/>
</dbReference>
<dbReference type="PANTHER" id="PTHR48098">
    <property type="entry name" value="ENTEROCHELIN ESTERASE-RELATED"/>
    <property type="match status" value="1"/>
</dbReference>